<dbReference type="InterPro" id="IPR044149">
    <property type="entry name" value="Nitrilases_CHs"/>
</dbReference>
<dbReference type="PANTHER" id="PTHR46044:SF1">
    <property type="entry name" value="CN HYDROLASE DOMAIN-CONTAINING PROTEIN"/>
    <property type="match status" value="1"/>
</dbReference>
<dbReference type="EMBL" id="CP008956">
    <property type="protein sequence ID" value="QJQ01734.1"/>
    <property type="molecule type" value="Genomic_DNA"/>
</dbReference>
<dbReference type="GO" id="GO:0000257">
    <property type="term" value="F:nitrilase activity"/>
    <property type="evidence" value="ECO:0007669"/>
    <property type="project" value="UniProtKB-ARBA"/>
</dbReference>
<evidence type="ECO:0000259" key="3">
    <source>
        <dbReference type="PROSITE" id="PS50263"/>
    </source>
</evidence>
<feature type="region of interest" description="Disordered" evidence="2">
    <location>
        <begin position="322"/>
        <end position="352"/>
    </location>
</feature>
<comment type="similarity">
    <text evidence="1">Belongs to the carbon-nitrogen hydrolase superfamily. Nitrilase family.</text>
</comment>
<dbReference type="Pfam" id="PF00795">
    <property type="entry name" value="CN_hydrolase"/>
    <property type="match status" value="1"/>
</dbReference>
<dbReference type="CDD" id="cd07564">
    <property type="entry name" value="nitrilases_CHs"/>
    <property type="match status" value="1"/>
</dbReference>
<dbReference type="AlphaFoldDB" id="A0A6M3ZSW5"/>
<dbReference type="SUPFAM" id="SSF56317">
    <property type="entry name" value="Carbon-nitrogen hydrolase"/>
    <property type="match status" value="1"/>
</dbReference>
<dbReference type="InterPro" id="IPR023919">
    <property type="entry name" value="Nitrilase"/>
</dbReference>
<dbReference type="PROSITE" id="PS50007">
    <property type="entry name" value="PIPLC_X_DOMAIN"/>
    <property type="match status" value="1"/>
</dbReference>
<dbReference type="InterPro" id="IPR036526">
    <property type="entry name" value="C-N_Hydrolase_sf"/>
</dbReference>
<name>A0A6M3ZSW5_9BURK</name>
<dbReference type="InterPro" id="IPR003010">
    <property type="entry name" value="C-N_Hydrolase"/>
</dbReference>
<protein>
    <submittedName>
        <fullName evidence="4">Nit6803 family nitriliase</fullName>
    </submittedName>
</protein>
<dbReference type="Proteomes" id="UP000501648">
    <property type="component" value="Chromosome"/>
</dbReference>
<dbReference type="PANTHER" id="PTHR46044">
    <property type="entry name" value="NITRILASE"/>
    <property type="match status" value="1"/>
</dbReference>
<dbReference type="InterPro" id="IPR000132">
    <property type="entry name" value="Nitrilase/CN_hydratase_CS"/>
</dbReference>
<proteinExistence type="inferred from homology"/>
<evidence type="ECO:0000313" key="5">
    <source>
        <dbReference type="Proteomes" id="UP000501648"/>
    </source>
</evidence>
<dbReference type="RefSeq" id="WP_017450193.1">
    <property type="nucleotide sequence ID" value="NZ_CP008956.1"/>
</dbReference>
<dbReference type="Gene3D" id="3.60.110.10">
    <property type="entry name" value="Carbon-nitrogen hydrolase"/>
    <property type="match status" value="1"/>
</dbReference>
<dbReference type="NCBIfam" id="TIGR04048">
    <property type="entry name" value="nitrile_sll0784"/>
    <property type="match status" value="1"/>
</dbReference>
<evidence type="ECO:0000256" key="1">
    <source>
        <dbReference type="ARBA" id="ARBA00008129"/>
    </source>
</evidence>
<feature type="domain" description="CN hydrolase" evidence="3">
    <location>
        <begin position="8"/>
        <end position="274"/>
    </location>
</feature>
<gene>
    <name evidence="4" type="ORF">C798_16270</name>
</gene>
<accession>A0A6M3ZSW5</accession>
<evidence type="ECO:0000256" key="2">
    <source>
        <dbReference type="SAM" id="MobiDB-lite"/>
    </source>
</evidence>
<reference evidence="4 5" key="1">
    <citation type="journal article" date="2012" name="J. Bacteriol.">
        <title>Genome sequence of the pathogenic Herbaspirillum seropedicae strain Os34, isolated from rice roots.</title>
        <authorList>
            <person name="Ye W."/>
            <person name="Ye S."/>
            <person name="Liu J."/>
            <person name="Chang S."/>
            <person name="Chen M."/>
            <person name="Zhu B."/>
            <person name="Guo L."/>
            <person name="An Q."/>
        </authorList>
    </citation>
    <scope>NUCLEOTIDE SEQUENCE [LARGE SCALE GENOMIC DNA]</scope>
    <source>
        <strain evidence="4 5">Os34</strain>
    </source>
</reference>
<sequence length="360" mass="38735">MSINKRTVRAAAVQIAPDLDSADGTVAKVCEAIAQAAAQGAELVVFPETFVPYYPYFSFVRPPFAAGPEHLLLYERAVELPGPVTQAVSAAARQYGTVVVLGVNERDHGTLYNTQLVFDADGELVLKRRKITPTYHERMIWGQGDASGLKVVPTAVGRLGALACWEHYNPLARYSLMAQHEEIHCAQFPGSMVGQIFADQMEVTLRHHALESGCFVVNATGWLTDAQIAAIEPDPKAQKALRGGCCTAIVSPEGKLLAEPLRSGEGILVADLEMELVTKRKRMMDSVGHYARPELLHLVIDDRPAAPMASLFPQPVASPVTSSFARSHHADNRHPVASPAGEPQGPHGADLGTAILRAAS</sequence>
<dbReference type="PROSITE" id="PS50263">
    <property type="entry name" value="CN_HYDROLASE"/>
    <property type="match status" value="1"/>
</dbReference>
<evidence type="ECO:0000313" key="4">
    <source>
        <dbReference type="EMBL" id="QJQ01734.1"/>
    </source>
</evidence>
<dbReference type="PROSITE" id="PS00921">
    <property type="entry name" value="NITRIL_CHT_2"/>
    <property type="match status" value="1"/>
</dbReference>
<organism evidence="4 5">
    <name type="scientific">Herbaspirillum rubrisubalbicans Os34</name>
    <dbReference type="NCBI Taxonomy" id="1235827"/>
    <lineage>
        <taxon>Bacteria</taxon>
        <taxon>Pseudomonadati</taxon>
        <taxon>Pseudomonadota</taxon>
        <taxon>Betaproteobacteria</taxon>
        <taxon>Burkholderiales</taxon>
        <taxon>Oxalobacteraceae</taxon>
        <taxon>Herbaspirillum</taxon>
    </lineage>
</organism>